<keyword evidence="2" id="KW-1185">Reference proteome</keyword>
<dbReference type="EMBL" id="JBFOLK010000004">
    <property type="protein sequence ID" value="KAL2517722.1"/>
    <property type="molecule type" value="Genomic_DNA"/>
</dbReference>
<protein>
    <submittedName>
        <fullName evidence="1">Uncharacterized protein</fullName>
    </submittedName>
</protein>
<name>A0ABD1TYB2_9LAMI</name>
<comment type="caution">
    <text evidence="1">The sequence shown here is derived from an EMBL/GenBank/DDBJ whole genome shotgun (WGS) entry which is preliminary data.</text>
</comment>
<accession>A0ABD1TYB2</accession>
<evidence type="ECO:0000313" key="1">
    <source>
        <dbReference type="EMBL" id="KAL2517722.1"/>
    </source>
</evidence>
<sequence length="128" mass="14016">MPSPVGTRLCCMPLLLGDSSLQQASPTWELTYAVSLSHLGTHLCSKPLSLGIRLYYMPPPLGDSPLQQAPPTWDSPLLHAPIYWDSPLLHESVTWGLAYAVSLSYLETHLCSKPLLIGIHLCCMPPPL</sequence>
<organism evidence="1 2">
    <name type="scientific">Abeliophyllum distichum</name>
    <dbReference type="NCBI Taxonomy" id="126358"/>
    <lineage>
        <taxon>Eukaryota</taxon>
        <taxon>Viridiplantae</taxon>
        <taxon>Streptophyta</taxon>
        <taxon>Embryophyta</taxon>
        <taxon>Tracheophyta</taxon>
        <taxon>Spermatophyta</taxon>
        <taxon>Magnoliopsida</taxon>
        <taxon>eudicotyledons</taxon>
        <taxon>Gunneridae</taxon>
        <taxon>Pentapetalae</taxon>
        <taxon>asterids</taxon>
        <taxon>lamiids</taxon>
        <taxon>Lamiales</taxon>
        <taxon>Oleaceae</taxon>
        <taxon>Forsythieae</taxon>
        <taxon>Abeliophyllum</taxon>
    </lineage>
</organism>
<gene>
    <name evidence="1" type="ORF">Adt_13969</name>
</gene>
<dbReference type="Proteomes" id="UP001604336">
    <property type="component" value="Unassembled WGS sequence"/>
</dbReference>
<proteinExistence type="predicted"/>
<evidence type="ECO:0000313" key="2">
    <source>
        <dbReference type="Proteomes" id="UP001604336"/>
    </source>
</evidence>
<dbReference type="AlphaFoldDB" id="A0ABD1TYB2"/>
<reference evidence="2" key="1">
    <citation type="submission" date="2024-07" db="EMBL/GenBank/DDBJ databases">
        <title>Two chromosome-level genome assemblies of Korean endemic species Abeliophyllum distichum and Forsythia ovata (Oleaceae).</title>
        <authorList>
            <person name="Jang H."/>
        </authorList>
    </citation>
    <scope>NUCLEOTIDE SEQUENCE [LARGE SCALE GENOMIC DNA]</scope>
</reference>